<dbReference type="InterPro" id="IPR001173">
    <property type="entry name" value="Glyco_trans_2-like"/>
</dbReference>
<comment type="caution">
    <text evidence="2">The sequence shown here is derived from an EMBL/GenBank/DDBJ whole genome shotgun (WGS) entry which is preliminary data.</text>
</comment>
<reference evidence="2 3" key="1">
    <citation type="submission" date="2019-02" db="EMBL/GenBank/DDBJ databases">
        <title>Deep-cultivation of Planctomycetes and their phenomic and genomic characterization uncovers novel biology.</title>
        <authorList>
            <person name="Wiegand S."/>
            <person name="Jogler M."/>
            <person name="Boedeker C."/>
            <person name="Pinto D."/>
            <person name="Vollmers J."/>
            <person name="Rivas-Marin E."/>
            <person name="Kohn T."/>
            <person name="Peeters S.H."/>
            <person name="Heuer A."/>
            <person name="Rast P."/>
            <person name="Oberbeckmann S."/>
            <person name="Bunk B."/>
            <person name="Jeske O."/>
            <person name="Meyerdierks A."/>
            <person name="Storesund J.E."/>
            <person name="Kallscheuer N."/>
            <person name="Luecker S."/>
            <person name="Lage O.M."/>
            <person name="Pohl T."/>
            <person name="Merkel B.J."/>
            <person name="Hornburger P."/>
            <person name="Mueller R.-W."/>
            <person name="Bruemmer F."/>
            <person name="Labrenz M."/>
            <person name="Spormann A.M."/>
            <person name="Op Den Camp H."/>
            <person name="Overmann J."/>
            <person name="Amann R."/>
            <person name="Jetten M.S.M."/>
            <person name="Mascher T."/>
            <person name="Medema M.H."/>
            <person name="Devos D.P."/>
            <person name="Kaster A.-K."/>
            <person name="Ovreas L."/>
            <person name="Rohde M."/>
            <person name="Galperin M.Y."/>
            <person name="Jogler C."/>
        </authorList>
    </citation>
    <scope>NUCLEOTIDE SEQUENCE [LARGE SCALE GENOMIC DNA]</scope>
    <source>
        <strain evidence="2 3">Poly41</strain>
    </source>
</reference>
<organism evidence="2 3">
    <name type="scientific">Novipirellula artificiosorum</name>
    <dbReference type="NCBI Taxonomy" id="2528016"/>
    <lineage>
        <taxon>Bacteria</taxon>
        <taxon>Pseudomonadati</taxon>
        <taxon>Planctomycetota</taxon>
        <taxon>Planctomycetia</taxon>
        <taxon>Pirellulales</taxon>
        <taxon>Pirellulaceae</taxon>
        <taxon>Novipirellula</taxon>
    </lineage>
</organism>
<name>A0A5C6D606_9BACT</name>
<dbReference type="AlphaFoldDB" id="A0A5C6D606"/>
<dbReference type="GO" id="GO:0016757">
    <property type="term" value="F:glycosyltransferase activity"/>
    <property type="evidence" value="ECO:0007669"/>
    <property type="project" value="UniProtKB-KW"/>
</dbReference>
<dbReference type="PANTHER" id="PTHR43685">
    <property type="entry name" value="GLYCOSYLTRANSFERASE"/>
    <property type="match status" value="1"/>
</dbReference>
<dbReference type="EC" id="2.4.1.305" evidence="2"/>
<dbReference type="InterPro" id="IPR050834">
    <property type="entry name" value="Glycosyltransf_2"/>
</dbReference>
<evidence type="ECO:0000313" key="2">
    <source>
        <dbReference type="EMBL" id="TWU32603.1"/>
    </source>
</evidence>
<dbReference type="RefSeq" id="WP_146530346.1">
    <property type="nucleotide sequence ID" value="NZ_SJPV01000012.1"/>
</dbReference>
<dbReference type="InterPro" id="IPR029044">
    <property type="entry name" value="Nucleotide-diphossugar_trans"/>
</dbReference>
<protein>
    <submittedName>
        <fullName evidence="2">UDP-Glc:alpha-D-GlcNAc-diphosphoundecaprenol beta-1,3-glucosyltransferase WfgD</fullName>
        <ecNumber evidence="2">2.4.1.305</ecNumber>
    </submittedName>
</protein>
<dbReference type="Gene3D" id="3.90.550.10">
    <property type="entry name" value="Spore Coat Polysaccharide Biosynthesis Protein SpsA, Chain A"/>
    <property type="match status" value="1"/>
</dbReference>
<accession>A0A5C6D606</accession>
<dbReference type="Pfam" id="PF00535">
    <property type="entry name" value="Glycos_transf_2"/>
    <property type="match status" value="1"/>
</dbReference>
<evidence type="ECO:0000259" key="1">
    <source>
        <dbReference type="Pfam" id="PF00535"/>
    </source>
</evidence>
<dbReference type="PANTHER" id="PTHR43685:SF2">
    <property type="entry name" value="GLYCOSYLTRANSFERASE 2-LIKE DOMAIN-CONTAINING PROTEIN"/>
    <property type="match status" value="1"/>
</dbReference>
<keyword evidence="2" id="KW-0328">Glycosyltransferase</keyword>
<dbReference type="EMBL" id="SJPV01000012">
    <property type="protein sequence ID" value="TWU32603.1"/>
    <property type="molecule type" value="Genomic_DNA"/>
</dbReference>
<dbReference type="CDD" id="cd00761">
    <property type="entry name" value="Glyco_tranf_GTA_type"/>
    <property type="match status" value="1"/>
</dbReference>
<gene>
    <name evidence="2" type="primary">wfgD_2</name>
    <name evidence="2" type="ORF">Poly41_55810</name>
</gene>
<keyword evidence="3" id="KW-1185">Reference proteome</keyword>
<proteinExistence type="predicted"/>
<sequence length="325" mass="36208">MMKVPFRKGTVTVVIPAYNSEKTIIEALESVLSQTLLPSEIIVIDDGSVDGTGRIANGLSDLINVIRQENSGSSAARNRGIKEARGEWIAFLDADDQWKSNRLESQFKLLRECPNIMWMSGMYDIVRSRKVVGQSSLGMLCDLAETTCVVPDALELLASGASLWTGTVLVKRSALSEVGDFDVRQRTSHDTDMWIRLGVRFPRIGFVRIPIAKYAIGREASLTATAVADSDETSILMLERIIATLPHVPENRRGHLLTFANMRATQTLQCAIRAGRTKHARRLMNELRNLKLNGWPFWYSMATSIPEHVAIPATSFARRLLRRGI</sequence>
<dbReference type="SUPFAM" id="SSF53448">
    <property type="entry name" value="Nucleotide-diphospho-sugar transferases"/>
    <property type="match status" value="1"/>
</dbReference>
<dbReference type="OrthoDB" id="9772170at2"/>
<dbReference type="Proteomes" id="UP000319143">
    <property type="component" value="Unassembled WGS sequence"/>
</dbReference>
<feature type="domain" description="Glycosyltransferase 2-like" evidence="1">
    <location>
        <begin position="12"/>
        <end position="119"/>
    </location>
</feature>
<evidence type="ECO:0000313" key="3">
    <source>
        <dbReference type="Proteomes" id="UP000319143"/>
    </source>
</evidence>
<keyword evidence="2" id="KW-0808">Transferase</keyword>